<dbReference type="VEuPathDB" id="VectorBase:LLOJ004059"/>
<dbReference type="Proteomes" id="UP000092461">
    <property type="component" value="Unassembled WGS sequence"/>
</dbReference>
<evidence type="ECO:0000313" key="4">
    <source>
        <dbReference type="Proteomes" id="UP000092461"/>
    </source>
</evidence>
<keyword evidence="4" id="KW-1185">Reference proteome</keyword>
<dbReference type="AlphaFoldDB" id="A0A1B0CHZ7"/>
<dbReference type="PANTHER" id="PTHR33053">
    <property type="entry name" value="PROTEIN, PUTATIVE-RELATED"/>
    <property type="match status" value="1"/>
</dbReference>
<sequence>MLRRGNFGPRNHAQNAHLSEGDGEPQHLVTTQPSPPPSFLVLLSPHVSSDEEMNSEDDVLNYLVQTGAVTPDFPADLDPHQRLLLHQRPLLHQSRILPSVPDFLSEPDFNYSEEPERGNPIPGPSRIAESSCICPMSRKLDIASHVERKLGKIVVEEKLKDHTVKRVLRLFHEIGFESLPLTKATLVHTPRAKVITRSVPPGEYLHFGIQDFLLSFPDESYIASLSTISLDVHIDEAPLFGNRLWAIQGAFPKQNQFSPFLIGAYVGKENPESRDEFLSEFIDECNLLMEQGIICTKDGLHSLARAFVTATQYPTGYHSCFKCDQIGFKIGRRTAFSLTVASPRTQETFRLRQDPLHHHSMVPSGLEKISNFDIVEQIIIDPMHIVDLGVVKKMIELFYKEGCVGFKLSSDGQISIDQFYCALAPFIPTNFARVPVGFDDLSDWKATQFRCFGAYTGLITYHAFMPNDFYRHFLLLFCSIRLLSNSKMSEADVQLAKSLLESFVLQFPDFYGRDRIDRIYTFNILRDPERNTYVMGDENLLKKILEHLQRTADRTDRNVYACLAYLEPPANPHFPIRSIEMLERAFNDWDNQEEKAKMIRELTSIIQRDNWLQNVIDEDFIRDHFNLNGSGGLRNIKEVSFLKYCTDDLGVVSFPFVSTAGNMRVVPRSDIKSMRSVAGE</sequence>
<evidence type="ECO:0000313" key="3">
    <source>
        <dbReference type="EnsemblMetazoa" id="LLOJ004059-PA"/>
    </source>
</evidence>
<reference evidence="2" key="2">
    <citation type="journal article" date="2020" name="BMC">
        <title>Leishmania infection induces a limited differential gene expression in the sand fly midgut.</title>
        <authorList>
            <person name="Coutinho-Abreu I.V."/>
            <person name="Serafim T.D."/>
            <person name="Meneses C."/>
            <person name="Kamhawi S."/>
            <person name="Oliveira F."/>
            <person name="Valenzuela J.G."/>
        </authorList>
    </citation>
    <scope>NUCLEOTIDE SEQUENCE</scope>
    <source>
        <strain evidence="2">Jacobina</strain>
        <tissue evidence="2">Midgut</tissue>
    </source>
</reference>
<name>A0A1B0CHZ7_LUTLO</name>
<dbReference type="EnsemblMetazoa" id="LLOJ004059-RA">
    <property type="protein sequence ID" value="LLOJ004059-PA"/>
    <property type="gene ID" value="LLOJ004059"/>
</dbReference>
<dbReference type="EMBL" id="AJWK01012925">
    <property type="status" value="NOT_ANNOTATED_CDS"/>
    <property type="molecule type" value="Genomic_DNA"/>
</dbReference>
<feature type="region of interest" description="Disordered" evidence="1">
    <location>
        <begin position="1"/>
        <end position="39"/>
    </location>
</feature>
<dbReference type="VEuPathDB" id="VectorBase:LLONM1_008005"/>
<reference evidence="4" key="1">
    <citation type="submission" date="2012-05" db="EMBL/GenBank/DDBJ databases">
        <title>Whole Genome Assembly of Lutzomyia longipalpis.</title>
        <authorList>
            <person name="Richards S."/>
            <person name="Qu C."/>
            <person name="Dillon R."/>
            <person name="Worley K."/>
            <person name="Scherer S."/>
            <person name="Batterton M."/>
            <person name="Taylor A."/>
            <person name="Hawes A."/>
            <person name="Hernandez B."/>
            <person name="Kovar C."/>
            <person name="Mandapat C."/>
            <person name="Pham C."/>
            <person name="Qu C."/>
            <person name="Jing C."/>
            <person name="Bess C."/>
            <person name="Bandaranaike D."/>
            <person name="Ngo D."/>
            <person name="Ongeri F."/>
            <person name="Arias F."/>
            <person name="Lara F."/>
            <person name="Weissenberger G."/>
            <person name="Kamau G."/>
            <person name="Han H."/>
            <person name="Shen H."/>
            <person name="Dinh H."/>
            <person name="Khalil I."/>
            <person name="Jones J."/>
            <person name="Shafer J."/>
            <person name="Jayaseelan J."/>
            <person name="Quiroz J."/>
            <person name="Blankenburg K."/>
            <person name="Nguyen L."/>
            <person name="Jackson L."/>
            <person name="Francisco L."/>
            <person name="Tang L.-Y."/>
            <person name="Pu L.-L."/>
            <person name="Perales L."/>
            <person name="Lorensuhewa L."/>
            <person name="Munidasa M."/>
            <person name="Coyle M."/>
            <person name="Taylor M."/>
            <person name="Puazo M."/>
            <person name="Firestine M."/>
            <person name="Scheel M."/>
            <person name="Javaid M."/>
            <person name="Wang M."/>
            <person name="Li M."/>
            <person name="Tabassum N."/>
            <person name="Saada N."/>
            <person name="Osuji N."/>
            <person name="Aqrawi P."/>
            <person name="Fu Q."/>
            <person name="Thornton R."/>
            <person name="Raj R."/>
            <person name="Goodspeed R."/>
            <person name="Mata R."/>
            <person name="Najjar R."/>
            <person name="Gubbala S."/>
            <person name="Lee S."/>
            <person name="Denson S."/>
            <person name="Patil S."/>
            <person name="Macmil S."/>
            <person name="Qi S."/>
            <person name="Matskevitch T."/>
            <person name="Palculict T."/>
            <person name="Mathew T."/>
            <person name="Vee V."/>
            <person name="Velamala V."/>
            <person name="Korchina V."/>
            <person name="Cai W."/>
            <person name="Liu W."/>
            <person name="Dai W."/>
            <person name="Zou X."/>
            <person name="Zhu Y."/>
            <person name="Zhang Y."/>
            <person name="Wu Y.-Q."/>
            <person name="Xin Y."/>
            <person name="Nazarath L."/>
            <person name="Kovar C."/>
            <person name="Han Y."/>
            <person name="Muzny D."/>
            <person name="Gibbs R."/>
        </authorList>
    </citation>
    <scope>NUCLEOTIDE SEQUENCE [LARGE SCALE GENOMIC DNA]</scope>
    <source>
        <strain evidence="4">Jacobina</strain>
    </source>
</reference>
<evidence type="ECO:0000313" key="2">
    <source>
        <dbReference type="EMBL" id="MBC1178990.1"/>
    </source>
</evidence>
<dbReference type="PANTHER" id="PTHR33053:SF24">
    <property type="entry name" value="TRANSPOSASE DOMAIN-CONTAINING PROTEIN"/>
    <property type="match status" value="1"/>
</dbReference>
<protein>
    <submittedName>
        <fullName evidence="2 3">Uncharacterized protein</fullName>
    </submittedName>
</protein>
<dbReference type="VEuPathDB" id="VectorBase:LLONM1_007164"/>
<evidence type="ECO:0000256" key="1">
    <source>
        <dbReference type="SAM" id="MobiDB-lite"/>
    </source>
</evidence>
<reference evidence="3" key="3">
    <citation type="submission" date="2020-05" db="UniProtKB">
        <authorList>
            <consortium name="EnsemblMetazoa"/>
        </authorList>
    </citation>
    <scope>IDENTIFICATION</scope>
    <source>
        <strain evidence="3">Jacobina</strain>
    </source>
</reference>
<proteinExistence type="predicted"/>
<dbReference type="EMBL" id="GITU01010287">
    <property type="protein sequence ID" value="MBC1178990.1"/>
    <property type="molecule type" value="Transcribed_RNA"/>
</dbReference>
<organism evidence="3 4">
    <name type="scientific">Lutzomyia longipalpis</name>
    <name type="common">Sand fly</name>
    <dbReference type="NCBI Taxonomy" id="7200"/>
    <lineage>
        <taxon>Eukaryota</taxon>
        <taxon>Metazoa</taxon>
        <taxon>Ecdysozoa</taxon>
        <taxon>Arthropoda</taxon>
        <taxon>Hexapoda</taxon>
        <taxon>Insecta</taxon>
        <taxon>Pterygota</taxon>
        <taxon>Neoptera</taxon>
        <taxon>Endopterygota</taxon>
        <taxon>Diptera</taxon>
        <taxon>Nematocera</taxon>
        <taxon>Psychodoidea</taxon>
        <taxon>Psychodidae</taxon>
        <taxon>Lutzomyia</taxon>
        <taxon>Lutzomyia</taxon>
    </lineage>
</organism>
<accession>A0A1B0CHZ7</accession>